<gene>
    <name evidence="1" type="ORF">ECRASSUSDP1_LOCUS21947</name>
</gene>
<evidence type="ECO:0000313" key="2">
    <source>
        <dbReference type="Proteomes" id="UP001295684"/>
    </source>
</evidence>
<dbReference type="AlphaFoldDB" id="A0AAD2D5F8"/>
<protein>
    <submittedName>
        <fullName evidence="1">Uncharacterized protein</fullName>
    </submittedName>
</protein>
<name>A0AAD2D5F8_EUPCR</name>
<proteinExistence type="predicted"/>
<reference evidence="1" key="1">
    <citation type="submission" date="2023-07" db="EMBL/GenBank/DDBJ databases">
        <authorList>
            <consortium name="AG Swart"/>
            <person name="Singh M."/>
            <person name="Singh A."/>
            <person name="Seah K."/>
            <person name="Emmerich C."/>
        </authorList>
    </citation>
    <scope>NUCLEOTIDE SEQUENCE</scope>
    <source>
        <strain evidence="1">DP1</strain>
    </source>
</reference>
<dbReference type="EMBL" id="CAMPGE010022474">
    <property type="protein sequence ID" value="CAI2380511.1"/>
    <property type="molecule type" value="Genomic_DNA"/>
</dbReference>
<keyword evidence="2" id="KW-1185">Reference proteome</keyword>
<dbReference type="Proteomes" id="UP001295684">
    <property type="component" value="Unassembled WGS sequence"/>
</dbReference>
<sequence length="180" mass="21190">MGEEQTEGPRKIICNISNLTEGNKNKLSNLFEKVELLKKEEPPEIEIQEQVNLKIVINHKPDSKRKVVKEDFEKKRAEEKIFVKLYNSFCKLHKKYHKSFPDIIKSFMKVSGDLKKLNDLFMGNKVVEWTYLEDMALKKPTNSTEYGCLIQSKGEKEIEKRKEFLKDFEGNQEFLNLMNV</sequence>
<accession>A0AAD2D5F8</accession>
<evidence type="ECO:0000313" key="1">
    <source>
        <dbReference type="EMBL" id="CAI2380511.1"/>
    </source>
</evidence>
<organism evidence="1 2">
    <name type="scientific">Euplotes crassus</name>
    <dbReference type="NCBI Taxonomy" id="5936"/>
    <lineage>
        <taxon>Eukaryota</taxon>
        <taxon>Sar</taxon>
        <taxon>Alveolata</taxon>
        <taxon>Ciliophora</taxon>
        <taxon>Intramacronucleata</taxon>
        <taxon>Spirotrichea</taxon>
        <taxon>Hypotrichia</taxon>
        <taxon>Euplotida</taxon>
        <taxon>Euplotidae</taxon>
        <taxon>Moneuplotes</taxon>
    </lineage>
</organism>
<comment type="caution">
    <text evidence="1">The sequence shown here is derived from an EMBL/GenBank/DDBJ whole genome shotgun (WGS) entry which is preliminary data.</text>
</comment>